<reference evidence="2" key="1">
    <citation type="journal article" date="2022" name="bioRxiv">
        <title>Sequencing and chromosome-scale assembly of the giantPleurodeles waltlgenome.</title>
        <authorList>
            <person name="Brown T."/>
            <person name="Elewa A."/>
            <person name="Iarovenko S."/>
            <person name="Subramanian E."/>
            <person name="Araus A.J."/>
            <person name="Petzold A."/>
            <person name="Susuki M."/>
            <person name="Suzuki K.-i.T."/>
            <person name="Hayashi T."/>
            <person name="Toyoda A."/>
            <person name="Oliveira C."/>
            <person name="Osipova E."/>
            <person name="Leigh N.D."/>
            <person name="Simon A."/>
            <person name="Yun M.H."/>
        </authorList>
    </citation>
    <scope>NUCLEOTIDE SEQUENCE</scope>
    <source>
        <strain evidence="2">20211129_DDA</strain>
        <tissue evidence="2">Liver</tissue>
    </source>
</reference>
<feature type="region of interest" description="Disordered" evidence="1">
    <location>
        <begin position="1"/>
        <end position="46"/>
    </location>
</feature>
<accession>A0AAV7UMT0</accession>
<comment type="caution">
    <text evidence="2">The sequence shown here is derived from an EMBL/GenBank/DDBJ whole genome shotgun (WGS) entry which is preliminary data.</text>
</comment>
<evidence type="ECO:0000256" key="1">
    <source>
        <dbReference type="SAM" id="MobiDB-lite"/>
    </source>
</evidence>
<evidence type="ECO:0000313" key="3">
    <source>
        <dbReference type="Proteomes" id="UP001066276"/>
    </source>
</evidence>
<dbReference type="Proteomes" id="UP001066276">
    <property type="component" value="Chromosome 3_1"/>
</dbReference>
<dbReference type="AlphaFoldDB" id="A0AAV7UMT0"/>
<protein>
    <submittedName>
        <fullName evidence="2">Uncharacterized protein</fullName>
    </submittedName>
</protein>
<dbReference type="EMBL" id="JANPWB010000005">
    <property type="protein sequence ID" value="KAJ1189630.1"/>
    <property type="molecule type" value="Genomic_DNA"/>
</dbReference>
<organism evidence="2 3">
    <name type="scientific">Pleurodeles waltl</name>
    <name type="common">Iberian ribbed newt</name>
    <dbReference type="NCBI Taxonomy" id="8319"/>
    <lineage>
        <taxon>Eukaryota</taxon>
        <taxon>Metazoa</taxon>
        <taxon>Chordata</taxon>
        <taxon>Craniata</taxon>
        <taxon>Vertebrata</taxon>
        <taxon>Euteleostomi</taxon>
        <taxon>Amphibia</taxon>
        <taxon>Batrachia</taxon>
        <taxon>Caudata</taxon>
        <taxon>Salamandroidea</taxon>
        <taxon>Salamandridae</taxon>
        <taxon>Pleurodelinae</taxon>
        <taxon>Pleurodeles</taxon>
    </lineage>
</organism>
<proteinExistence type="predicted"/>
<name>A0AAV7UMT0_PLEWA</name>
<keyword evidence="3" id="KW-1185">Reference proteome</keyword>
<gene>
    <name evidence="2" type="ORF">NDU88_006374</name>
</gene>
<sequence length="144" mass="15923">MPGNAGGDESLSPYHSATRRKESECRSSHAPPLLLRSGNAASASWPPRRQVVPVFEGGSRPTSISFLSLMQPYRCRALLSPLGSVSRRRPSLSHLGLLEARCSADPLDRLDPRFGWWPTPEAHITPVQPILVFRRLQGHPYFAS</sequence>
<evidence type="ECO:0000313" key="2">
    <source>
        <dbReference type="EMBL" id="KAJ1189630.1"/>
    </source>
</evidence>